<feature type="signal peptide" evidence="1">
    <location>
        <begin position="1"/>
        <end position="17"/>
    </location>
</feature>
<dbReference type="Proteomes" id="UP000887540">
    <property type="component" value="Unplaced"/>
</dbReference>
<evidence type="ECO:0000256" key="1">
    <source>
        <dbReference type="SAM" id="SignalP"/>
    </source>
</evidence>
<dbReference type="CDD" id="cd00037">
    <property type="entry name" value="CLECT"/>
    <property type="match status" value="1"/>
</dbReference>
<evidence type="ECO:0000313" key="3">
    <source>
        <dbReference type="Proteomes" id="UP000887540"/>
    </source>
</evidence>
<dbReference type="SUPFAM" id="SSF56436">
    <property type="entry name" value="C-type lectin-like"/>
    <property type="match status" value="1"/>
</dbReference>
<dbReference type="InterPro" id="IPR001304">
    <property type="entry name" value="C-type_lectin-like"/>
</dbReference>
<feature type="chain" id="PRO_5037564447" evidence="1">
    <location>
        <begin position="18"/>
        <end position="120"/>
    </location>
</feature>
<evidence type="ECO:0000313" key="4">
    <source>
        <dbReference type="WBParaSite" id="ACRNAN_scaffold389.g29292.t1"/>
    </source>
</evidence>
<dbReference type="Gene3D" id="3.10.100.10">
    <property type="entry name" value="Mannose-Binding Protein A, subunit A"/>
    <property type="match status" value="1"/>
</dbReference>
<dbReference type="InterPro" id="IPR016187">
    <property type="entry name" value="CTDL_fold"/>
</dbReference>
<keyword evidence="3" id="KW-1185">Reference proteome</keyword>
<reference evidence="4" key="1">
    <citation type="submission" date="2022-11" db="UniProtKB">
        <authorList>
            <consortium name="WormBaseParasite"/>
        </authorList>
    </citation>
    <scope>IDENTIFICATION</scope>
</reference>
<keyword evidence="1" id="KW-0732">Signal</keyword>
<evidence type="ECO:0000259" key="2">
    <source>
        <dbReference type="PROSITE" id="PS50041"/>
    </source>
</evidence>
<protein>
    <submittedName>
        <fullName evidence="4">C-type lectin domain-containing protein</fullName>
    </submittedName>
</protein>
<organism evidence="3 4">
    <name type="scientific">Acrobeloides nanus</name>
    <dbReference type="NCBI Taxonomy" id="290746"/>
    <lineage>
        <taxon>Eukaryota</taxon>
        <taxon>Metazoa</taxon>
        <taxon>Ecdysozoa</taxon>
        <taxon>Nematoda</taxon>
        <taxon>Chromadorea</taxon>
        <taxon>Rhabditida</taxon>
        <taxon>Tylenchina</taxon>
        <taxon>Cephalobomorpha</taxon>
        <taxon>Cephaloboidea</taxon>
        <taxon>Cephalobidae</taxon>
        <taxon>Acrobeloides</taxon>
    </lineage>
</organism>
<name>A0A914DVG3_9BILA</name>
<dbReference type="WBParaSite" id="ACRNAN_scaffold389.g29292.t1">
    <property type="protein sequence ID" value="ACRNAN_scaffold389.g29292.t1"/>
    <property type="gene ID" value="ACRNAN_scaffold389.g29292"/>
</dbReference>
<accession>A0A914DVG3</accession>
<sequence>MLFFLLSLPILTVVSLSVNRPSSKTNTCPKGGVISNYLKTVTSDQVWIGATSYYTSIDDYFWIWSDDRKFSYNNFQDSSLKTPPRNEIAVLFNPTMNGKWTIDDKVNNYTLVCEIPLNGM</sequence>
<dbReference type="InterPro" id="IPR016186">
    <property type="entry name" value="C-type_lectin-like/link_sf"/>
</dbReference>
<feature type="domain" description="C-type lectin" evidence="2">
    <location>
        <begin position="34"/>
        <end position="114"/>
    </location>
</feature>
<proteinExistence type="predicted"/>
<dbReference type="PROSITE" id="PS50041">
    <property type="entry name" value="C_TYPE_LECTIN_2"/>
    <property type="match status" value="1"/>
</dbReference>
<dbReference type="AlphaFoldDB" id="A0A914DVG3"/>